<accession>A0A941E903</accession>
<keyword evidence="2" id="KW-0067">ATP-binding</keyword>
<reference evidence="2" key="1">
    <citation type="submission" date="2021-04" db="EMBL/GenBank/DDBJ databases">
        <title>Genome based classification of Actinospica acidithermotolerans sp. nov., an actinobacterium isolated from an Indonesian hot spring.</title>
        <authorList>
            <person name="Kusuma A.B."/>
            <person name="Putra K.E."/>
            <person name="Nafisah S."/>
            <person name="Loh J."/>
            <person name="Nouioui I."/>
            <person name="Goodfellow M."/>
        </authorList>
    </citation>
    <scope>NUCLEOTIDE SEQUENCE</scope>
    <source>
        <strain evidence="2">MGRD01-02</strain>
    </source>
</reference>
<dbReference type="GO" id="GO:0005829">
    <property type="term" value="C:cytosol"/>
    <property type="evidence" value="ECO:0007669"/>
    <property type="project" value="TreeGrafter"/>
</dbReference>
<keyword evidence="2" id="KW-0547">Nucleotide-binding</keyword>
<dbReference type="PANTHER" id="PTHR47396:SF1">
    <property type="entry name" value="ATP-DEPENDENT HELICASE IRC3-RELATED"/>
    <property type="match status" value="1"/>
</dbReference>
<dbReference type="CDD" id="cd18785">
    <property type="entry name" value="SF2_C"/>
    <property type="match status" value="1"/>
</dbReference>
<dbReference type="PANTHER" id="PTHR47396">
    <property type="entry name" value="TYPE I RESTRICTION ENZYME ECOKI R PROTEIN"/>
    <property type="match status" value="1"/>
</dbReference>
<dbReference type="Pfam" id="PF04851">
    <property type="entry name" value="ResIII"/>
    <property type="match status" value="1"/>
</dbReference>
<evidence type="ECO:0000313" key="2">
    <source>
        <dbReference type="EMBL" id="MBR7828500.1"/>
    </source>
</evidence>
<dbReference type="GO" id="GO:0005524">
    <property type="term" value="F:ATP binding"/>
    <property type="evidence" value="ECO:0007669"/>
    <property type="project" value="InterPro"/>
</dbReference>
<dbReference type="EMBL" id="JAGSOH010000058">
    <property type="protein sequence ID" value="MBR7828500.1"/>
    <property type="molecule type" value="Genomic_DNA"/>
</dbReference>
<dbReference type="RefSeq" id="WP_212519634.1">
    <property type="nucleotide sequence ID" value="NZ_JAGSOH010000058.1"/>
</dbReference>
<dbReference type="InterPro" id="IPR014001">
    <property type="entry name" value="Helicase_ATP-bd"/>
</dbReference>
<dbReference type="InterPro" id="IPR006935">
    <property type="entry name" value="Helicase/UvrB_N"/>
</dbReference>
<dbReference type="Gene3D" id="3.40.50.300">
    <property type="entry name" value="P-loop containing nucleotide triphosphate hydrolases"/>
    <property type="match status" value="2"/>
</dbReference>
<dbReference type="SUPFAM" id="SSF52540">
    <property type="entry name" value="P-loop containing nucleoside triphosphate hydrolases"/>
    <property type="match status" value="2"/>
</dbReference>
<dbReference type="InterPro" id="IPR050742">
    <property type="entry name" value="Helicase_Restrict-Modif_Enz"/>
</dbReference>
<name>A0A941E903_9ACTN</name>
<evidence type="ECO:0000259" key="1">
    <source>
        <dbReference type="PROSITE" id="PS51192"/>
    </source>
</evidence>
<dbReference type="InterPro" id="IPR027417">
    <property type="entry name" value="P-loop_NTPase"/>
</dbReference>
<organism evidence="2 3">
    <name type="scientific">Actinospica acidithermotolerans</name>
    <dbReference type="NCBI Taxonomy" id="2828514"/>
    <lineage>
        <taxon>Bacteria</taxon>
        <taxon>Bacillati</taxon>
        <taxon>Actinomycetota</taxon>
        <taxon>Actinomycetes</taxon>
        <taxon>Catenulisporales</taxon>
        <taxon>Actinospicaceae</taxon>
        <taxon>Actinospica</taxon>
    </lineage>
</organism>
<keyword evidence="3" id="KW-1185">Reference proteome</keyword>
<dbReference type="PROSITE" id="PS51192">
    <property type="entry name" value="HELICASE_ATP_BIND_1"/>
    <property type="match status" value="1"/>
</dbReference>
<evidence type="ECO:0000313" key="3">
    <source>
        <dbReference type="Proteomes" id="UP000676325"/>
    </source>
</evidence>
<dbReference type="GO" id="GO:0004386">
    <property type="term" value="F:helicase activity"/>
    <property type="evidence" value="ECO:0007669"/>
    <property type="project" value="UniProtKB-KW"/>
</dbReference>
<feature type="domain" description="Helicase ATP-binding" evidence="1">
    <location>
        <begin position="38"/>
        <end position="213"/>
    </location>
</feature>
<dbReference type="GO" id="GO:0003677">
    <property type="term" value="F:DNA binding"/>
    <property type="evidence" value="ECO:0007669"/>
    <property type="project" value="InterPro"/>
</dbReference>
<proteinExistence type="predicted"/>
<dbReference type="Proteomes" id="UP000676325">
    <property type="component" value="Unassembled WGS sequence"/>
</dbReference>
<gene>
    <name evidence="2" type="ORF">KDK95_19470</name>
</gene>
<dbReference type="AlphaFoldDB" id="A0A941E903"/>
<dbReference type="GO" id="GO:0016787">
    <property type="term" value="F:hydrolase activity"/>
    <property type="evidence" value="ECO:0007669"/>
    <property type="project" value="InterPro"/>
</dbReference>
<keyword evidence="2" id="KW-0347">Helicase</keyword>
<keyword evidence="2" id="KW-0378">Hydrolase</keyword>
<protein>
    <submittedName>
        <fullName evidence="2">DEAD/DEAH box helicase family protein</fullName>
    </submittedName>
</protein>
<dbReference type="SMART" id="SM00487">
    <property type="entry name" value="DEXDc"/>
    <property type="match status" value="1"/>
</dbReference>
<sequence>MDVSAADLDDGPATDLAAVGWAEGFRNYQVEALSAIEAVFASGRSRCWTVLPPGAGKTLVGLESARRLGRAIVVFVPNTAIQGQWMRTWERFAPEKIVGVGAERDLRQPVTVLTYQSLAVFDDENGDGSAKAGGGSLLELLHENGRALVAAMREAGPLTIVLDECHHLLEVWGRLVAELLDELSDATVLGLTATPPETLTSRQAQLVERLFGAPVYGASLPAVVRSGFLAPFTELAFLTTPSPVEADYIRGQAERFAEFRGGLLDPSFASTGFLAWCDSRFVVRAAGVEAGDGGAIAWGQLERQEPELAGAALRLHHAGLLALPPGARVREEHRQAPSAEDWVALLDDYVGNCLSGSAESQDAAAVAAIRAALPSIGYRLTARGIKAAQSPVDRVLARSEAKTDGAVEIVAAESGHLGDTVRALLLCDYERAGGTVSAALADVLDPQAGGALLALRRLVEDERTADLEPMLVTGRTVAAAPRSAAAFVEWAHREQPGLALAVEVRDGIGYVVGAWSSRTWVTLATRYFESGRSRALVGTRALLGEGWDARRVNVVIDLTSATTTGSVVQMRGRGLRLDPAWQAKITNNWTVVCVADGHPKGAADWHRFVRKHEGHLAVNGAGEIVSGIGHVDSAFSPYGPPETGRFAESNAAMLIRAGERDETRRRWAIGTPYTDELVHTIRVSTSRAAQATVPVSVTSAQLRALPAASGIAMRASRRFALWFTPGKAVRILAEAAGEPPLGTLGFATADALKACGLSPVGAEAVSAVTSPDGTYRLQLGGVDKATSLRFTQALDELIGPIAEPRWLIPRFHLAALPADRRAQRAVARAWLLGKAPHNAVVYHAVPAPFARGVRRLEAFAVAWNRYVSAGRPLASASAEGEGIMVTHRGSSPLDVTTTLRVSWN</sequence>
<comment type="caution">
    <text evidence="2">The sequence shown here is derived from an EMBL/GenBank/DDBJ whole genome shotgun (WGS) entry which is preliminary data.</text>
</comment>